<gene>
    <name evidence="3" type="ORF">SAMN05216285_3594</name>
</gene>
<keyword evidence="2" id="KW-0472">Membrane</keyword>
<reference evidence="4" key="1">
    <citation type="submission" date="2016-10" db="EMBL/GenBank/DDBJ databases">
        <authorList>
            <person name="Varghese N."/>
        </authorList>
    </citation>
    <scope>NUCLEOTIDE SEQUENCE [LARGE SCALE GENOMIC DNA]</scope>
    <source>
        <strain evidence="4">CGMCC 1.12284</strain>
    </source>
</reference>
<feature type="region of interest" description="Disordered" evidence="1">
    <location>
        <begin position="1"/>
        <end position="29"/>
    </location>
</feature>
<dbReference type="EMBL" id="FOIS01000004">
    <property type="protein sequence ID" value="SEW26581.1"/>
    <property type="molecule type" value="Genomic_DNA"/>
</dbReference>
<proteinExistence type="predicted"/>
<dbReference type="Pfam" id="PF26071">
    <property type="entry name" value="DUF8028"/>
    <property type="match status" value="1"/>
</dbReference>
<feature type="transmembrane region" description="Helical" evidence="2">
    <location>
        <begin position="38"/>
        <end position="58"/>
    </location>
</feature>
<dbReference type="AlphaFoldDB" id="A0A1I0QHL9"/>
<sequence length="90" mass="9853">MSSPSPLSNESIAPSSPETDPKRGHRRHRLVRSLKRPAQFLSFWVAIALPFVHLPLLAQGLGDPAVTLTFVVLLAVNALALYVGHGYNQR</sequence>
<feature type="compositionally biased region" description="Polar residues" evidence="1">
    <location>
        <begin position="1"/>
        <end position="18"/>
    </location>
</feature>
<keyword evidence="2" id="KW-1133">Transmembrane helix</keyword>
<dbReference type="InterPro" id="IPR058341">
    <property type="entry name" value="DUF8028"/>
</dbReference>
<dbReference type="eggNOG" id="arCOG07497">
    <property type="taxonomic scope" value="Archaea"/>
</dbReference>
<feature type="transmembrane region" description="Helical" evidence="2">
    <location>
        <begin position="64"/>
        <end position="84"/>
    </location>
</feature>
<evidence type="ECO:0000256" key="2">
    <source>
        <dbReference type="SAM" id="Phobius"/>
    </source>
</evidence>
<keyword evidence="2" id="KW-0812">Transmembrane</keyword>
<name>A0A1I0QHL9_9EURY</name>
<organism evidence="3 4">
    <name type="scientific">Natrinema salifodinae</name>
    <dbReference type="NCBI Taxonomy" id="1202768"/>
    <lineage>
        <taxon>Archaea</taxon>
        <taxon>Methanobacteriati</taxon>
        <taxon>Methanobacteriota</taxon>
        <taxon>Stenosarchaea group</taxon>
        <taxon>Halobacteria</taxon>
        <taxon>Halobacteriales</taxon>
        <taxon>Natrialbaceae</taxon>
        <taxon>Natrinema</taxon>
    </lineage>
</organism>
<keyword evidence="4" id="KW-1185">Reference proteome</keyword>
<evidence type="ECO:0000313" key="4">
    <source>
        <dbReference type="Proteomes" id="UP000183275"/>
    </source>
</evidence>
<protein>
    <submittedName>
        <fullName evidence="3">Uncharacterized protein</fullName>
    </submittedName>
</protein>
<accession>A0A1I0QHL9</accession>
<dbReference type="RefSeq" id="WP_049989411.1">
    <property type="nucleotide sequence ID" value="NZ_FOIS01000004.1"/>
</dbReference>
<evidence type="ECO:0000313" key="3">
    <source>
        <dbReference type="EMBL" id="SEW26581.1"/>
    </source>
</evidence>
<evidence type="ECO:0000256" key="1">
    <source>
        <dbReference type="SAM" id="MobiDB-lite"/>
    </source>
</evidence>
<dbReference type="OrthoDB" id="340775at2157"/>
<dbReference type="Proteomes" id="UP000183275">
    <property type="component" value="Unassembled WGS sequence"/>
</dbReference>